<sequence>MESIHLKSKVDAEGKLTIQLPQELANQELDLVIVYQLLDPKNFDELHTIVEQFYGCLADAPILVDEDIKEDVA</sequence>
<dbReference type="Proteomes" id="UP000002384">
    <property type="component" value="Chromosome"/>
</dbReference>
<protein>
    <submittedName>
        <fullName evidence="1">Uncharacterized protein</fullName>
    </submittedName>
</protein>
<keyword evidence="2" id="KW-1185">Reference proteome</keyword>
<dbReference type="KEGG" id="cyc:PCC7424_0700"/>
<name>B7KFW3_GLOC7</name>
<organism evidence="1 2">
    <name type="scientific">Gloeothece citriformis (strain PCC 7424)</name>
    <name type="common">Cyanothece sp. (strain PCC 7424)</name>
    <dbReference type="NCBI Taxonomy" id="65393"/>
    <lineage>
        <taxon>Bacteria</taxon>
        <taxon>Bacillati</taxon>
        <taxon>Cyanobacteriota</taxon>
        <taxon>Cyanophyceae</taxon>
        <taxon>Oscillatoriophycideae</taxon>
        <taxon>Chroococcales</taxon>
        <taxon>Aphanothecaceae</taxon>
        <taxon>Gloeothece</taxon>
        <taxon>Gloeothece citriformis</taxon>
    </lineage>
</organism>
<dbReference type="OrthoDB" id="26670at2"/>
<evidence type="ECO:0000313" key="1">
    <source>
        <dbReference type="EMBL" id="ACK69156.1"/>
    </source>
</evidence>
<dbReference type="EMBL" id="CP001291">
    <property type="protein sequence ID" value="ACK69156.1"/>
    <property type="molecule type" value="Genomic_DNA"/>
</dbReference>
<dbReference type="AlphaFoldDB" id="B7KFW3"/>
<evidence type="ECO:0000313" key="2">
    <source>
        <dbReference type="Proteomes" id="UP000002384"/>
    </source>
</evidence>
<gene>
    <name evidence="1" type="ordered locus">PCC7424_0700</name>
</gene>
<reference evidence="2" key="1">
    <citation type="journal article" date="2011" name="MBio">
        <title>Novel metabolic attributes of the genus Cyanothece, comprising a group of unicellular nitrogen-fixing Cyanobacteria.</title>
        <authorList>
            <person name="Bandyopadhyay A."/>
            <person name="Elvitigala T."/>
            <person name="Welsh E."/>
            <person name="Stockel J."/>
            <person name="Liberton M."/>
            <person name="Min H."/>
            <person name="Sherman L.A."/>
            <person name="Pakrasi H.B."/>
        </authorList>
    </citation>
    <scope>NUCLEOTIDE SEQUENCE [LARGE SCALE GENOMIC DNA]</scope>
    <source>
        <strain evidence="2">PCC 7424</strain>
    </source>
</reference>
<dbReference type="RefSeq" id="WP_012598103.1">
    <property type="nucleotide sequence ID" value="NC_011729.1"/>
</dbReference>
<dbReference type="HOGENOM" id="CLU_179781_1_0_3"/>
<proteinExistence type="predicted"/>
<accession>B7KFW3</accession>